<name>A0A1N6WKY0_9GAMM</name>
<dbReference type="RefSeq" id="WP_076587897.1">
    <property type="nucleotide sequence ID" value="NZ_FTLW01000004.1"/>
</dbReference>
<reference evidence="3" key="1">
    <citation type="submission" date="2017-01" db="EMBL/GenBank/DDBJ databases">
        <authorList>
            <person name="Varghese N."/>
            <person name="Submissions S."/>
        </authorList>
    </citation>
    <scope>NUCLEOTIDE SEQUENCE [LARGE SCALE GENOMIC DNA]</scope>
    <source>
        <strain evidence="3">UM1</strain>
    </source>
</reference>
<sequence>MEVEERGTRFGAAHVLAWSTVLLGFGLIQGTLYLKGYWGAFGLDPFQFGNASDLALIGLTGIGVTVAFMLVAAVAGGYVAQKILQFEQTYRYGGWIVLLVAIALSGVLLFVVSFGWLLCIGVLLTWALIWLVKKAPDIPSAIRDWKLLPYAALALAYIPMGAYFLGQRNAAQIKIRHSGVVVTSTDALQCHANGWKFAGRLNDVYVIYCRVPEAVTVIPANSDSVIRLQAARAAR</sequence>
<evidence type="ECO:0000256" key="1">
    <source>
        <dbReference type="SAM" id="Phobius"/>
    </source>
</evidence>
<keyword evidence="1" id="KW-1133">Transmembrane helix</keyword>
<accession>A0A1N6WKY0</accession>
<protein>
    <submittedName>
        <fullName evidence="2">Uncharacterized protein</fullName>
    </submittedName>
</protein>
<evidence type="ECO:0000313" key="3">
    <source>
        <dbReference type="Proteomes" id="UP000241788"/>
    </source>
</evidence>
<feature type="transmembrane region" description="Helical" evidence="1">
    <location>
        <begin position="147"/>
        <end position="166"/>
    </location>
</feature>
<feature type="transmembrane region" description="Helical" evidence="1">
    <location>
        <begin position="96"/>
        <end position="127"/>
    </location>
</feature>
<dbReference type="Proteomes" id="UP000241788">
    <property type="component" value="Unassembled WGS sequence"/>
</dbReference>
<keyword evidence="3" id="KW-1185">Reference proteome</keyword>
<dbReference type="OrthoDB" id="6051983at2"/>
<dbReference type="EMBL" id="FTLW01000004">
    <property type="protein sequence ID" value="SIQ90698.1"/>
    <property type="molecule type" value="Genomic_DNA"/>
</dbReference>
<organism evidence="2 3">
    <name type="scientific">Solilutibacter tolerans</name>
    <dbReference type="NCBI Taxonomy" id="1604334"/>
    <lineage>
        <taxon>Bacteria</taxon>
        <taxon>Pseudomonadati</taxon>
        <taxon>Pseudomonadota</taxon>
        <taxon>Gammaproteobacteria</taxon>
        <taxon>Lysobacterales</taxon>
        <taxon>Lysobacteraceae</taxon>
        <taxon>Solilutibacter</taxon>
    </lineage>
</organism>
<evidence type="ECO:0000313" key="2">
    <source>
        <dbReference type="EMBL" id="SIQ90698.1"/>
    </source>
</evidence>
<feature type="transmembrane region" description="Helical" evidence="1">
    <location>
        <begin position="12"/>
        <end position="34"/>
    </location>
</feature>
<proteinExistence type="predicted"/>
<keyword evidence="1" id="KW-0812">Transmembrane</keyword>
<gene>
    <name evidence="2" type="ORF">SAMN05421546_2094</name>
</gene>
<dbReference type="AlphaFoldDB" id="A0A1N6WKY0"/>
<keyword evidence="1" id="KW-0472">Membrane</keyword>
<feature type="transmembrane region" description="Helical" evidence="1">
    <location>
        <begin position="54"/>
        <end position="75"/>
    </location>
</feature>